<dbReference type="EMBL" id="LT554895">
    <property type="protein sequence ID" value="SAM08539.1"/>
    <property type="molecule type" value="Genomic_DNA"/>
</dbReference>
<keyword evidence="1" id="KW-0472">Membrane</keyword>
<proteinExistence type="predicted"/>
<feature type="transmembrane region" description="Helical" evidence="1">
    <location>
        <begin position="548"/>
        <end position="572"/>
    </location>
</feature>
<feature type="transmembrane region" description="Helical" evidence="1">
    <location>
        <begin position="455"/>
        <end position="476"/>
    </location>
</feature>
<gene>
    <name evidence="2" type="primary">ABSGL_14202.1 scaffold 14385</name>
</gene>
<feature type="transmembrane region" description="Helical" evidence="1">
    <location>
        <begin position="28"/>
        <end position="51"/>
    </location>
</feature>
<dbReference type="AlphaFoldDB" id="A0A168SJZ4"/>
<protein>
    <submittedName>
        <fullName evidence="2">Uncharacterized protein</fullName>
    </submittedName>
</protein>
<feature type="transmembrane region" description="Helical" evidence="1">
    <location>
        <begin position="227"/>
        <end position="245"/>
    </location>
</feature>
<evidence type="ECO:0000313" key="3">
    <source>
        <dbReference type="Proteomes" id="UP000078561"/>
    </source>
</evidence>
<evidence type="ECO:0000313" key="2">
    <source>
        <dbReference type="EMBL" id="SAM08539.1"/>
    </source>
</evidence>
<feature type="transmembrane region" description="Helical" evidence="1">
    <location>
        <begin position="423"/>
        <end position="443"/>
    </location>
</feature>
<reference evidence="2" key="1">
    <citation type="submission" date="2016-04" db="EMBL/GenBank/DDBJ databases">
        <authorList>
            <person name="Evans L.H."/>
            <person name="Alamgir A."/>
            <person name="Owens N."/>
            <person name="Weber N.D."/>
            <person name="Virtaneva K."/>
            <person name="Barbian K."/>
            <person name="Babar A."/>
            <person name="Rosenke K."/>
        </authorList>
    </citation>
    <scope>NUCLEOTIDE SEQUENCE [LARGE SCALE GENOMIC DNA]</scope>
    <source>
        <strain evidence="2">CBS 101.48</strain>
    </source>
</reference>
<accession>A0A168SJZ4</accession>
<organism evidence="2">
    <name type="scientific">Absidia glauca</name>
    <name type="common">Pin mould</name>
    <dbReference type="NCBI Taxonomy" id="4829"/>
    <lineage>
        <taxon>Eukaryota</taxon>
        <taxon>Fungi</taxon>
        <taxon>Fungi incertae sedis</taxon>
        <taxon>Mucoromycota</taxon>
        <taxon>Mucoromycotina</taxon>
        <taxon>Mucoromycetes</taxon>
        <taxon>Mucorales</taxon>
        <taxon>Cunninghamellaceae</taxon>
        <taxon>Absidia</taxon>
    </lineage>
</organism>
<dbReference type="OMA" id="MRTPTWY"/>
<dbReference type="Proteomes" id="UP000078561">
    <property type="component" value="Unassembled WGS sequence"/>
</dbReference>
<keyword evidence="3" id="KW-1185">Reference proteome</keyword>
<keyword evidence="1" id="KW-0812">Transmembrane</keyword>
<dbReference type="OrthoDB" id="441172at2759"/>
<dbReference type="InParanoid" id="A0A168SJZ4"/>
<feature type="transmembrane region" description="Helical" evidence="1">
    <location>
        <begin position="196"/>
        <end position="215"/>
    </location>
</feature>
<feature type="transmembrane region" description="Helical" evidence="1">
    <location>
        <begin position="517"/>
        <end position="536"/>
    </location>
</feature>
<feature type="transmembrane region" description="Helical" evidence="1">
    <location>
        <begin position="344"/>
        <end position="369"/>
    </location>
</feature>
<feature type="transmembrane region" description="Helical" evidence="1">
    <location>
        <begin position="280"/>
        <end position="302"/>
    </location>
</feature>
<keyword evidence="1" id="KW-1133">Transmembrane helix</keyword>
<evidence type="ECO:0000256" key="1">
    <source>
        <dbReference type="SAM" id="Phobius"/>
    </source>
</evidence>
<sequence length="605" mass="68544">MPNNSSSIGYASYQQQYTGNPDFAPNDLVSIILFFSIIFLLLLSFVFYFWYTEWHKVSPQQRHEDELERQKEVDQLVENLKDQVKAAFKIPLGGLLVVVWKGYFFSSSSSSPLHYPTGSFNATSPRLNTYPDNRTATHLALETTAVTTTKDILPTSTLSISYDPHHPSLSSYVQRQPALVSREHHKVWAHRFHHSFSILFLLGVFASLILLVATVSNPNITNSTSTTLQAGLFVFVLCINLFLITRQRFYYRERKQLFGDNDAHMNAIYKTQFDDWDTSIWSNWVQIAILIIEFFQLLTFPLRDLITVNSFDTSTAVSSAHFARFTSLILNAGGLMPDMRTPVWYTYTVWSAFVVTIISLLVAVVVHGVNLYHPYKIPNRWVRWCISVATTFVSSAACQSLNVPTNDYAETLRCHAPNISQQLYLWLSLFGYIIAYFLMTMFLTSYERIPVLNEIAFKSISVAFIKNMGLLLAIVFLLVESTTNKNRMRAILSIIIVLTMICYNIKTKPCYVDKINFFRTASFSCILWTSVLVAILSDTNAAQSLGPLSVLCIIVGGWALIILLFALIYCIYYRSPSAPSISPLENLNSTVGHSSKRIAVGTNML</sequence>
<name>A0A168SJZ4_ABSGL</name>